<dbReference type="AlphaFoldDB" id="A0ABD5ZZ64"/>
<evidence type="ECO:0000313" key="3">
    <source>
        <dbReference type="Proteomes" id="UP001596434"/>
    </source>
</evidence>
<sequence length="146" mass="16336">MADDISGPIGPVDYPILQQIRDLLLEEEPLVESTTFDYPMNPTELIVEFSAGLDSPGRMEITWWKRGAYRYHYTEPAGVDFRFDNHPKEGTPNAHFHPPPDAGTPEPSFLAGVTQPQIVTRAVIARWRGAMVEDQNIGSLNSEGDR</sequence>
<protein>
    <submittedName>
        <fullName evidence="2">Uncharacterized protein</fullName>
    </submittedName>
</protein>
<organism evidence="2 3">
    <name type="scientific">Haloplanus litoreus</name>
    <dbReference type="NCBI Taxonomy" id="767515"/>
    <lineage>
        <taxon>Archaea</taxon>
        <taxon>Methanobacteriati</taxon>
        <taxon>Methanobacteriota</taxon>
        <taxon>Stenosarchaea group</taxon>
        <taxon>Halobacteria</taxon>
        <taxon>Halobacteriales</taxon>
        <taxon>Haloferacaceae</taxon>
        <taxon>Haloplanus</taxon>
    </lineage>
</organism>
<evidence type="ECO:0000256" key="1">
    <source>
        <dbReference type="SAM" id="MobiDB-lite"/>
    </source>
</evidence>
<evidence type="ECO:0000313" key="2">
    <source>
        <dbReference type="EMBL" id="MFC7255791.1"/>
    </source>
</evidence>
<dbReference type="Proteomes" id="UP001596434">
    <property type="component" value="Unassembled WGS sequence"/>
</dbReference>
<comment type="caution">
    <text evidence="2">The sequence shown here is derived from an EMBL/GenBank/DDBJ whole genome shotgun (WGS) entry which is preliminary data.</text>
</comment>
<dbReference type="Pfam" id="PF20126">
    <property type="entry name" value="TumE"/>
    <property type="match status" value="1"/>
</dbReference>
<dbReference type="InterPro" id="IPR045397">
    <property type="entry name" value="TumE-like"/>
</dbReference>
<dbReference type="EMBL" id="JBHTAT010000001">
    <property type="protein sequence ID" value="MFC7255791.1"/>
    <property type="molecule type" value="Genomic_DNA"/>
</dbReference>
<dbReference type="RefSeq" id="WP_338742325.1">
    <property type="nucleotide sequence ID" value="NZ_JBHTAT010000001.1"/>
</dbReference>
<proteinExistence type="predicted"/>
<keyword evidence="3" id="KW-1185">Reference proteome</keyword>
<feature type="region of interest" description="Disordered" evidence="1">
    <location>
        <begin position="82"/>
        <end position="106"/>
    </location>
</feature>
<gene>
    <name evidence="2" type="ORF">ACFQKE_10900</name>
</gene>
<dbReference type="GeneID" id="96954165"/>
<name>A0ABD5ZZ64_9EURY</name>
<accession>A0ABD5ZZ64</accession>
<reference evidence="2 3" key="1">
    <citation type="journal article" date="2019" name="Int. J. Syst. Evol. Microbiol.">
        <title>The Global Catalogue of Microorganisms (GCM) 10K type strain sequencing project: providing services to taxonomists for standard genome sequencing and annotation.</title>
        <authorList>
            <consortium name="The Broad Institute Genomics Platform"/>
            <consortium name="The Broad Institute Genome Sequencing Center for Infectious Disease"/>
            <person name="Wu L."/>
            <person name="Ma J."/>
        </authorList>
    </citation>
    <scope>NUCLEOTIDE SEQUENCE [LARGE SCALE GENOMIC DNA]</scope>
    <source>
        <strain evidence="2 3">GX21</strain>
    </source>
</reference>